<evidence type="ECO:0000256" key="9">
    <source>
        <dbReference type="SAM" id="MobiDB-lite"/>
    </source>
</evidence>
<feature type="compositionally biased region" description="Low complexity" evidence="9">
    <location>
        <begin position="802"/>
        <end position="821"/>
    </location>
</feature>
<dbReference type="Pfam" id="PF25372">
    <property type="entry name" value="DUF7885"/>
    <property type="match status" value="1"/>
</dbReference>
<evidence type="ECO:0000256" key="7">
    <source>
        <dbReference type="ARBA" id="ARBA00023286"/>
    </source>
</evidence>
<dbReference type="SMART" id="SM00100">
    <property type="entry name" value="cNMP"/>
    <property type="match status" value="2"/>
</dbReference>
<dbReference type="PANTHER" id="PTHR45638:SF24">
    <property type="entry name" value="CYCLIC NUCLEOTIDE-BINDING DOMAIN PROTEIN (AFU_ORTHOLOGUE AFUA_2G03170)"/>
    <property type="match status" value="1"/>
</dbReference>
<dbReference type="Proteomes" id="UP000265663">
    <property type="component" value="Unassembled WGS sequence"/>
</dbReference>
<feature type="compositionally biased region" description="Basic residues" evidence="9">
    <location>
        <begin position="174"/>
        <end position="191"/>
    </location>
</feature>
<dbReference type="InterPro" id="IPR014710">
    <property type="entry name" value="RmlC-like_jellyroll"/>
</dbReference>
<dbReference type="GO" id="GO:0016020">
    <property type="term" value="C:membrane"/>
    <property type="evidence" value="ECO:0007669"/>
    <property type="project" value="UniProtKB-SubCell"/>
</dbReference>
<sequence>MVGLLLILMPAKQELGFEGLDRFADRYWDRTYDRLPAVPRPGRKKRQQQRQQQYQQAQPNQNSQNQQYLPQESSRHPDKGYQTFHSSPPEGVSDYESDAEMYGPARRGGRHGNEDGDYETERNDYRAPGPGFKVPRGRDEYNGSRGVQAAIEYDQRRPAPQRRRSSWSPPRSERRGRRDSHRQRSGSRPRSRSNDAKHRLIATVGGALVGGLAGNQATKGGKYDTVGAIAGAIIGGHHHSSPTPRLSLPTHCSSCSCLDCLTAAPRVSPDRHAVTTASTTTMRRYRSGGPVRAHGGVAVPDPFAMVRAYDSDSNPARPVRPSPLAASTIQGLPLDLLDRLRSFPLFKAAPDEFLTQVGLHLKPQLYQPHDTILTEGETGKAMYWLVRGAVRVTSRDQESTYAELKPGAFFGEIGILMDIPRTATIIANMRSLVVRLNKEDLTKELPKFPDVEVAIRHEAQERLAILQRKKSELGAKRPAIPIRQITGKRDREDGDVVMAESGTLREGEINAFKKRKSPSPGLTEAIAHSAFGSGSLHVRHLLKELPLFSELPDDILHFIGMRAQPCSFDPFTDIIKQGTQGRDVFFIVKGEVEVINTNAPEQNGHISPTMGRRKSIAAGEHHFQEVKARLKTGQYFGEVVSLSLAPRRTATVRSVSAVECLMISGDTLNQLWEKCTPDVRRQVESVAKERLQTAKDDDVPMANACSTPPNIDDLAIADHIMPRTPRRKKSVPTVTFNDTIDMDTLVTPTRRDEKMMEPYDPDPFLNVDLDNVRSRSRRGSLAPPTPTSIQESPVIPANLDFSKSSSPNGSPLSPSPSFSISKHASTPPEVPFDFKRPRLVKRPSKYTRGRLPDAVLTKVLANLDIYELMKLRAISSHWSKMITECPDLIHNLDLTKYNRKVTDRALVDIICPFVGTRPRYVNISNCFHVTDEGFAELAKTCGPSVRIWRMKSVWDITGPAVLEMVQKAKGLEEVDLSNCRKVGDNLLARVIGWVVPEMNPQMAMAHAQHQAQMNGRRQGKGGANGQPVPQPLPPGTVVGCPKLRRLTLSYCKHITDRSMAHIAVHAANRIESIDLTRCTTITDVGFQHWSVYPFPRLTKLCLADCTYLTDNAIVYLTNAAKGLKELDLSFCCALSDTATEVLALGLPSLTHLNLAFCGSAVSDTSLRCISLHLLELRNLSVRGCVRVTGTGVEAVVEGCRDLERLDVSQCKNLGRWIEAGGVESVRSRGRSVKFITVSDGRWRDGKGNLPRW</sequence>
<gene>
    <name evidence="12" type="ORF">GMOD_00009557</name>
</gene>
<dbReference type="PROSITE" id="PS00888">
    <property type="entry name" value="CNMP_BINDING_1"/>
    <property type="match status" value="1"/>
</dbReference>
<feature type="domain" description="Cyclic nucleotide-binding" evidence="10">
    <location>
        <begin position="345"/>
        <end position="462"/>
    </location>
</feature>
<dbReference type="PANTHER" id="PTHR45638">
    <property type="entry name" value="CYCLIC NUCLEOTIDE-GATED CATION CHANNEL SUBUNIT A"/>
    <property type="match status" value="1"/>
</dbReference>
<feature type="region of interest" description="Disordered" evidence="9">
    <location>
        <begin position="1009"/>
        <end position="1034"/>
    </location>
</feature>
<dbReference type="InterPro" id="IPR036047">
    <property type="entry name" value="F-box-like_dom_sf"/>
</dbReference>
<dbReference type="AlphaFoldDB" id="A0A3M7MEZ6"/>
<dbReference type="SUPFAM" id="SSF81383">
    <property type="entry name" value="F-box domain"/>
    <property type="match status" value="1"/>
</dbReference>
<evidence type="ECO:0000256" key="6">
    <source>
        <dbReference type="ARBA" id="ARBA00023136"/>
    </source>
</evidence>
<dbReference type="InterPro" id="IPR057207">
    <property type="entry name" value="FBXL15_LRR"/>
</dbReference>
<evidence type="ECO:0000256" key="2">
    <source>
        <dbReference type="ARBA" id="ARBA00022448"/>
    </source>
</evidence>
<dbReference type="CDD" id="cd09917">
    <property type="entry name" value="F-box_SF"/>
    <property type="match status" value="1"/>
</dbReference>
<dbReference type="InterPro" id="IPR050866">
    <property type="entry name" value="CNG_cation_channel"/>
</dbReference>
<proteinExistence type="predicted"/>
<organism evidence="12 13">
    <name type="scientific">Pyrenophora seminiperda CCB06</name>
    <dbReference type="NCBI Taxonomy" id="1302712"/>
    <lineage>
        <taxon>Eukaryota</taxon>
        <taxon>Fungi</taxon>
        <taxon>Dikarya</taxon>
        <taxon>Ascomycota</taxon>
        <taxon>Pezizomycotina</taxon>
        <taxon>Dothideomycetes</taxon>
        <taxon>Pleosporomycetidae</taxon>
        <taxon>Pleosporales</taxon>
        <taxon>Pleosporineae</taxon>
        <taxon>Pleosporaceae</taxon>
        <taxon>Pyrenophora</taxon>
    </lineage>
</organism>
<evidence type="ECO:0000259" key="10">
    <source>
        <dbReference type="PROSITE" id="PS50042"/>
    </source>
</evidence>
<dbReference type="PROSITE" id="PS50042">
    <property type="entry name" value="CNMP_BINDING_3"/>
    <property type="match status" value="2"/>
</dbReference>
<dbReference type="InterPro" id="IPR018490">
    <property type="entry name" value="cNMP-bd_dom_sf"/>
</dbReference>
<dbReference type="Gene3D" id="2.60.120.10">
    <property type="entry name" value="Jelly Rolls"/>
    <property type="match status" value="2"/>
</dbReference>
<dbReference type="Gene3D" id="3.80.10.10">
    <property type="entry name" value="Ribonuclease Inhibitor"/>
    <property type="match status" value="2"/>
</dbReference>
<keyword evidence="13" id="KW-1185">Reference proteome</keyword>
<dbReference type="FunFam" id="2.60.120.10:FF:000057">
    <property type="entry name" value="Cyclic nucleotide-binding domain protein"/>
    <property type="match status" value="1"/>
</dbReference>
<evidence type="ECO:0000256" key="5">
    <source>
        <dbReference type="ARBA" id="ARBA00023065"/>
    </source>
</evidence>
<dbReference type="OrthoDB" id="421226at2759"/>
<keyword evidence="2" id="KW-0813">Transport</keyword>
<dbReference type="SUPFAM" id="SSF51206">
    <property type="entry name" value="cAMP-binding domain-like"/>
    <property type="match status" value="2"/>
</dbReference>
<feature type="region of interest" description="Disordered" evidence="9">
    <location>
        <begin position="34"/>
        <end position="198"/>
    </location>
</feature>
<dbReference type="EMBL" id="KE747838">
    <property type="protein sequence ID" value="RMZ73048.1"/>
    <property type="molecule type" value="Genomic_DNA"/>
</dbReference>
<feature type="region of interest" description="Disordered" evidence="9">
    <location>
        <begin position="775"/>
        <end position="834"/>
    </location>
</feature>
<dbReference type="InterPro" id="IPR001810">
    <property type="entry name" value="F-box_dom"/>
</dbReference>
<dbReference type="SMART" id="SM00367">
    <property type="entry name" value="LRR_CC"/>
    <property type="match status" value="9"/>
</dbReference>
<dbReference type="PROSITE" id="PS50181">
    <property type="entry name" value="FBOX"/>
    <property type="match status" value="1"/>
</dbReference>
<keyword evidence="3" id="KW-0812">Transmembrane</keyword>
<dbReference type="SUPFAM" id="SSF52047">
    <property type="entry name" value="RNI-like"/>
    <property type="match status" value="1"/>
</dbReference>
<dbReference type="PROSITE" id="PS00889">
    <property type="entry name" value="CNMP_BINDING_2"/>
    <property type="match status" value="1"/>
</dbReference>
<evidence type="ECO:0000313" key="12">
    <source>
        <dbReference type="EMBL" id="RMZ73048.1"/>
    </source>
</evidence>
<evidence type="ECO:0000256" key="8">
    <source>
        <dbReference type="ARBA" id="ARBA00023303"/>
    </source>
</evidence>
<feature type="domain" description="Cyclic nucleotide-binding" evidence="10">
    <location>
        <begin position="547"/>
        <end position="689"/>
    </location>
</feature>
<evidence type="ECO:0000256" key="3">
    <source>
        <dbReference type="ARBA" id="ARBA00022692"/>
    </source>
</evidence>
<keyword evidence="6" id="KW-0472">Membrane</keyword>
<dbReference type="CDD" id="cd00038">
    <property type="entry name" value="CAP_ED"/>
    <property type="match status" value="2"/>
</dbReference>
<comment type="subcellular location">
    <subcellularLocation>
        <location evidence="1">Membrane</location>
        <topology evidence="1">Multi-pass membrane protein</topology>
    </subcellularLocation>
</comment>
<dbReference type="Pfam" id="PF00646">
    <property type="entry name" value="F-box"/>
    <property type="match status" value="1"/>
</dbReference>
<protein>
    <submittedName>
        <fullName evidence="12">Cyclic nucleotide-binding domain</fullName>
    </submittedName>
</protein>
<dbReference type="GO" id="GO:0044877">
    <property type="term" value="F:protein-containing complex binding"/>
    <property type="evidence" value="ECO:0007669"/>
    <property type="project" value="TreeGrafter"/>
</dbReference>
<reference evidence="12 13" key="1">
    <citation type="journal article" date="2014" name="PLoS ONE">
        <title>De novo Genome Assembly of the Fungal Plant Pathogen Pyrenophora semeniperda.</title>
        <authorList>
            <person name="Soliai M.M."/>
            <person name="Meyer S.E."/>
            <person name="Udall J.A."/>
            <person name="Elzinga D.E."/>
            <person name="Hermansen R.A."/>
            <person name="Bodily P.M."/>
            <person name="Hart A.A."/>
            <person name="Coleman C.E."/>
        </authorList>
    </citation>
    <scope>NUCLEOTIDE SEQUENCE [LARGE SCALE GENOMIC DNA]</scope>
    <source>
        <strain evidence="12 13">CCB06</strain>
        <tissue evidence="12">Mycelium</tissue>
    </source>
</reference>
<name>A0A3M7MEZ6_9PLEO</name>
<dbReference type="InterPro" id="IPR032675">
    <property type="entry name" value="LRR_dom_sf"/>
</dbReference>
<dbReference type="InterPro" id="IPR006553">
    <property type="entry name" value="Leu-rich_rpt_Cys-con_subtyp"/>
</dbReference>
<dbReference type="InterPro" id="IPR018488">
    <property type="entry name" value="cNMP-bd_CS"/>
</dbReference>
<evidence type="ECO:0000256" key="4">
    <source>
        <dbReference type="ARBA" id="ARBA00022989"/>
    </source>
</evidence>
<evidence type="ECO:0000256" key="1">
    <source>
        <dbReference type="ARBA" id="ARBA00004141"/>
    </source>
</evidence>
<dbReference type="Pfam" id="PF00027">
    <property type="entry name" value="cNMP_binding"/>
    <property type="match status" value="2"/>
</dbReference>
<dbReference type="Pfam" id="PF16643">
    <property type="entry name" value="cNMPbd_u2"/>
    <property type="match status" value="1"/>
</dbReference>
<feature type="compositionally biased region" description="Basic and acidic residues" evidence="9">
    <location>
        <begin position="111"/>
        <end position="125"/>
    </location>
</feature>
<dbReference type="GO" id="GO:0005221">
    <property type="term" value="F:intracellularly cyclic nucleotide-activated monoatomic cation channel activity"/>
    <property type="evidence" value="ECO:0007669"/>
    <property type="project" value="InterPro"/>
</dbReference>
<keyword evidence="5" id="KW-0406">Ion transport</keyword>
<evidence type="ECO:0000259" key="11">
    <source>
        <dbReference type="PROSITE" id="PS50181"/>
    </source>
</evidence>
<dbReference type="InterPro" id="IPR000595">
    <property type="entry name" value="cNMP-bd_dom"/>
</dbReference>
<dbReference type="SMART" id="SM00256">
    <property type="entry name" value="FBOX"/>
    <property type="match status" value="1"/>
</dbReference>
<dbReference type="FunFam" id="2.60.120.10:FF:000174">
    <property type="entry name" value="Cyclic nucleotide-binding domain-containing protein"/>
    <property type="match status" value="1"/>
</dbReference>
<feature type="domain" description="F-box" evidence="11">
    <location>
        <begin position="845"/>
        <end position="892"/>
    </location>
</feature>
<evidence type="ECO:0000313" key="13">
    <source>
        <dbReference type="Proteomes" id="UP000265663"/>
    </source>
</evidence>
<feature type="compositionally biased region" description="Low complexity" evidence="9">
    <location>
        <begin position="49"/>
        <end position="71"/>
    </location>
</feature>
<keyword evidence="4" id="KW-1133">Transmembrane helix</keyword>
<accession>A0A3M7MEZ6</accession>
<keyword evidence="8" id="KW-0407">Ion channel</keyword>
<keyword evidence="7" id="KW-1071">Ligand-gated ion channel</keyword>